<feature type="region of interest" description="Disordered" evidence="2">
    <location>
        <begin position="329"/>
        <end position="350"/>
    </location>
</feature>
<dbReference type="PANTHER" id="PTHR43399">
    <property type="entry name" value="SUBTILISIN-RELATED"/>
    <property type="match status" value="1"/>
</dbReference>
<protein>
    <submittedName>
        <fullName evidence="3">Uncharacterized protein</fullName>
    </submittedName>
</protein>
<comment type="similarity">
    <text evidence="1">Belongs to the peptidase S8 family.</text>
</comment>
<gene>
    <name evidence="3" type="ORF">GPECTOR_49g540</name>
</gene>
<dbReference type="AlphaFoldDB" id="A0A150G7W4"/>
<dbReference type="STRING" id="33097.A0A150G7W4"/>
<sequence length="399" mass="41726">MPLEDAPSYRQGFGRLSLLHSLPLPGAAGSPGWRLQVVDGASLAQGEQHNFCVQASGGPLRVTLAWYDWPGDPAASRALVNNLDLVVRAAGRGGLVDPGNGHTDNVNTVEQVWYEDLAAGDVAISVSAPTVFSRAGRQPYALVVQGTFGGTLQPPSGNGSSPATCAVRLAVIEDTLSSPLLTNRNWKPGRDAAGNMGPPTNVPFRTDLSPPAISASVPPALAASSLGWDYSVDDGPSGTGVVNVSCSFRWLYLVDISNQTRGNSTHPPATRTAQWVQPCPNPVRYTVQEGSFLWSIAATDGAGLRATADFPLVVDFTPPVSRVFASALPPGRSLPSRARREGEARSVVDSEQAAIDAAIAASLASAAADQRRQHSALRAQLQPQPQSGGPPRPPSQSLL</sequence>
<dbReference type="InterPro" id="IPR008979">
    <property type="entry name" value="Galactose-bd-like_sf"/>
</dbReference>
<feature type="compositionally biased region" description="Basic and acidic residues" evidence="2">
    <location>
        <begin position="338"/>
        <end position="348"/>
    </location>
</feature>
<dbReference type="PANTHER" id="PTHR43399:SF4">
    <property type="entry name" value="CELL WALL-ASSOCIATED PROTEASE"/>
    <property type="match status" value="1"/>
</dbReference>
<feature type="compositionally biased region" description="Pro residues" evidence="2">
    <location>
        <begin position="388"/>
        <end position="399"/>
    </location>
</feature>
<evidence type="ECO:0000256" key="1">
    <source>
        <dbReference type="ARBA" id="ARBA00011073"/>
    </source>
</evidence>
<feature type="region of interest" description="Disordered" evidence="2">
    <location>
        <begin position="369"/>
        <end position="399"/>
    </location>
</feature>
<reference evidence="4" key="1">
    <citation type="journal article" date="2016" name="Nat. Commun.">
        <title>The Gonium pectorale genome demonstrates co-option of cell cycle regulation during the evolution of multicellularity.</title>
        <authorList>
            <person name="Hanschen E.R."/>
            <person name="Marriage T.N."/>
            <person name="Ferris P.J."/>
            <person name="Hamaji T."/>
            <person name="Toyoda A."/>
            <person name="Fujiyama A."/>
            <person name="Neme R."/>
            <person name="Noguchi H."/>
            <person name="Minakuchi Y."/>
            <person name="Suzuki M."/>
            <person name="Kawai-Toyooka H."/>
            <person name="Smith D.R."/>
            <person name="Sparks H."/>
            <person name="Anderson J."/>
            <person name="Bakaric R."/>
            <person name="Luria V."/>
            <person name="Karger A."/>
            <person name="Kirschner M.W."/>
            <person name="Durand P.M."/>
            <person name="Michod R.E."/>
            <person name="Nozaki H."/>
            <person name="Olson B.J."/>
        </authorList>
    </citation>
    <scope>NUCLEOTIDE SEQUENCE [LARGE SCALE GENOMIC DNA]</scope>
    <source>
        <strain evidence="4">NIES-2863</strain>
    </source>
</reference>
<comment type="caution">
    <text evidence="3">The sequence shown here is derived from an EMBL/GenBank/DDBJ whole genome shotgun (WGS) entry which is preliminary data.</text>
</comment>
<dbReference type="Gene3D" id="2.60.120.380">
    <property type="match status" value="1"/>
</dbReference>
<dbReference type="InterPro" id="IPR051048">
    <property type="entry name" value="Peptidase_S8/S53_subtilisin"/>
</dbReference>
<organism evidence="3 4">
    <name type="scientific">Gonium pectorale</name>
    <name type="common">Green alga</name>
    <dbReference type="NCBI Taxonomy" id="33097"/>
    <lineage>
        <taxon>Eukaryota</taxon>
        <taxon>Viridiplantae</taxon>
        <taxon>Chlorophyta</taxon>
        <taxon>core chlorophytes</taxon>
        <taxon>Chlorophyceae</taxon>
        <taxon>CS clade</taxon>
        <taxon>Chlamydomonadales</taxon>
        <taxon>Volvocaceae</taxon>
        <taxon>Gonium</taxon>
    </lineage>
</organism>
<name>A0A150G7W4_GONPE</name>
<dbReference type="SUPFAM" id="SSF49785">
    <property type="entry name" value="Galactose-binding domain-like"/>
    <property type="match status" value="1"/>
</dbReference>
<dbReference type="OrthoDB" id="536624at2759"/>
<dbReference type="EMBL" id="LSYV01000050">
    <property type="protein sequence ID" value="KXZ45956.1"/>
    <property type="molecule type" value="Genomic_DNA"/>
</dbReference>
<proteinExistence type="inferred from homology"/>
<dbReference type="Proteomes" id="UP000075714">
    <property type="component" value="Unassembled WGS sequence"/>
</dbReference>
<keyword evidence="4" id="KW-1185">Reference proteome</keyword>
<accession>A0A150G7W4</accession>
<evidence type="ECO:0000256" key="2">
    <source>
        <dbReference type="SAM" id="MobiDB-lite"/>
    </source>
</evidence>
<evidence type="ECO:0000313" key="3">
    <source>
        <dbReference type="EMBL" id="KXZ45956.1"/>
    </source>
</evidence>
<evidence type="ECO:0000313" key="4">
    <source>
        <dbReference type="Proteomes" id="UP000075714"/>
    </source>
</evidence>